<keyword evidence="1" id="KW-0175">Coiled coil</keyword>
<feature type="coiled-coil region" evidence="1">
    <location>
        <begin position="5"/>
        <end position="39"/>
    </location>
</feature>
<evidence type="ECO:0000313" key="3">
    <source>
        <dbReference type="Proteomes" id="UP000073434"/>
    </source>
</evidence>
<dbReference type="RefSeq" id="WP_044687990.1">
    <property type="nucleotide sequence ID" value="NZ_CEEW01000036.1"/>
</dbReference>
<evidence type="ECO:0000256" key="1">
    <source>
        <dbReference type="SAM" id="Coils"/>
    </source>
</evidence>
<dbReference type="EMBL" id="FIFW01000014">
    <property type="protein sequence ID" value="CYU67820.1"/>
    <property type="molecule type" value="Genomic_DNA"/>
</dbReference>
<accession>A0A0Z8ETQ3</accession>
<organism evidence="2 3">
    <name type="scientific">Streptococcus suis</name>
    <dbReference type="NCBI Taxonomy" id="1307"/>
    <lineage>
        <taxon>Bacteria</taxon>
        <taxon>Bacillati</taxon>
        <taxon>Bacillota</taxon>
        <taxon>Bacilli</taxon>
        <taxon>Lactobacillales</taxon>
        <taxon>Streptococcaceae</taxon>
        <taxon>Streptococcus</taxon>
    </lineage>
</organism>
<dbReference type="Proteomes" id="UP000073434">
    <property type="component" value="Unassembled WGS sequence"/>
</dbReference>
<reference evidence="2 3" key="1">
    <citation type="submission" date="2016-02" db="EMBL/GenBank/DDBJ databases">
        <authorList>
            <consortium name="Pathogen Informatics"/>
        </authorList>
    </citation>
    <scope>NUCLEOTIDE SEQUENCE [LARGE SCALE GENOMIC DNA]</scope>
    <source>
        <strain evidence="2 3">LSS23</strain>
    </source>
</reference>
<gene>
    <name evidence="2" type="ORF">ERS132385_01418</name>
</gene>
<dbReference type="AlphaFoldDB" id="A0A0Z8ETQ3"/>
<protein>
    <submittedName>
        <fullName evidence="2">Uncharacterized protein</fullName>
    </submittedName>
</protein>
<sequence length="82" mass="9405">MSKKLEAAEAKYKKEVHSRDELKKKADELQERLQQADYKVALAYSELLMALQVESGLKDFEELKQVIMKARPYSQSDGGQDV</sequence>
<evidence type="ECO:0000313" key="2">
    <source>
        <dbReference type="EMBL" id="CYU67820.1"/>
    </source>
</evidence>
<proteinExistence type="predicted"/>
<name>A0A0Z8ETQ3_STRSU</name>